<feature type="compositionally biased region" description="Polar residues" evidence="1">
    <location>
        <begin position="33"/>
        <end position="50"/>
    </location>
</feature>
<feature type="compositionally biased region" description="Basic and acidic residues" evidence="1">
    <location>
        <begin position="56"/>
        <end position="74"/>
    </location>
</feature>
<dbReference type="EMBL" id="QLLI01000016">
    <property type="protein sequence ID" value="RAI88275.1"/>
    <property type="molecule type" value="Genomic_DNA"/>
</dbReference>
<reference evidence="3 4" key="1">
    <citation type="submission" date="2018-06" db="EMBL/GenBank/DDBJ databases">
        <title>Freshwater and sediment microbial communities from various areas in North America, analyzing microbe dynamics in response to fracking.</title>
        <authorList>
            <person name="Lamendella R."/>
        </authorList>
    </citation>
    <scope>NUCLEOTIDE SEQUENCE [LARGE SCALE GENOMIC DNA]</scope>
    <source>
        <strain evidence="3 4">NG-13</strain>
    </source>
</reference>
<gene>
    <name evidence="3" type="ORF">DET54_116165</name>
</gene>
<keyword evidence="3" id="KW-0540">Nuclease</keyword>
<dbReference type="GO" id="GO:0004519">
    <property type="term" value="F:endonuclease activity"/>
    <property type="evidence" value="ECO:0007669"/>
    <property type="project" value="UniProtKB-KW"/>
</dbReference>
<organism evidence="3 4">
    <name type="scientific">Paenibacillus pabuli</name>
    <dbReference type="NCBI Taxonomy" id="1472"/>
    <lineage>
        <taxon>Bacteria</taxon>
        <taxon>Bacillati</taxon>
        <taxon>Bacillota</taxon>
        <taxon>Bacilli</taxon>
        <taxon>Bacillales</taxon>
        <taxon>Paenibacillaceae</taxon>
        <taxon>Paenibacillus</taxon>
    </lineage>
</organism>
<evidence type="ECO:0000313" key="4">
    <source>
        <dbReference type="Proteomes" id="UP000248827"/>
    </source>
</evidence>
<comment type="caution">
    <text evidence="3">The sequence shown here is derived from an EMBL/GenBank/DDBJ whole genome shotgun (WGS) entry which is preliminary data.</text>
</comment>
<feature type="compositionally biased region" description="Basic and acidic residues" evidence="1">
    <location>
        <begin position="140"/>
        <end position="168"/>
    </location>
</feature>
<evidence type="ECO:0000259" key="2">
    <source>
        <dbReference type="Pfam" id="PF13930"/>
    </source>
</evidence>
<feature type="region of interest" description="Disordered" evidence="1">
    <location>
        <begin position="1"/>
        <end position="111"/>
    </location>
</feature>
<dbReference type="Gene3D" id="3.40.570.10">
    <property type="entry name" value="Extracellular Endonuclease, subunit A"/>
    <property type="match status" value="1"/>
</dbReference>
<keyword evidence="4" id="KW-1185">Reference proteome</keyword>
<evidence type="ECO:0000313" key="3">
    <source>
        <dbReference type="EMBL" id="RAI88275.1"/>
    </source>
</evidence>
<dbReference type="Pfam" id="PF13930">
    <property type="entry name" value="Endonuclea_NS_2"/>
    <property type="match status" value="1"/>
</dbReference>
<name>A0ABX9BE84_9BACL</name>
<dbReference type="Proteomes" id="UP000248827">
    <property type="component" value="Unassembled WGS sequence"/>
</dbReference>
<accession>A0ABX9BE84</accession>
<protein>
    <submittedName>
        <fullName evidence="3">DNA/RNA non-specific endonuclease</fullName>
    </submittedName>
</protein>
<evidence type="ECO:0000256" key="1">
    <source>
        <dbReference type="SAM" id="MobiDB-lite"/>
    </source>
</evidence>
<sequence length="244" mass="26237">HMFSDTGGNRGKGSDSGSSKGSPSTSHVDSRDSSAPSKGTVSKESSKTSPNVPPVKPKEAPEPKEAPSSKDGTKVGDGNTEGTGKISEVGSQADDILRDGSHIVDGELKPNVTYKTGEYEYIYKTDSKGRLEKFTADDLKLTERDSRLPHDPDTPGKEPGDHAGHLAGDRFGGSPEIDNLVSQLSNVNLSQYKKIENQWANAIKEGKKVKVNVEVKYDGNSIRPSKFNVQYEIDGEAFSKSILN</sequence>
<dbReference type="RefSeq" id="WP_258403735.1">
    <property type="nucleotide sequence ID" value="NZ_QLLI01000016.1"/>
</dbReference>
<feature type="non-terminal residue" evidence="3">
    <location>
        <position position="1"/>
    </location>
</feature>
<feature type="compositionally biased region" description="Basic and acidic residues" evidence="1">
    <location>
        <begin position="95"/>
        <end position="108"/>
    </location>
</feature>
<feature type="region of interest" description="Disordered" evidence="1">
    <location>
        <begin position="140"/>
        <end position="174"/>
    </location>
</feature>
<keyword evidence="3" id="KW-0255">Endonuclease</keyword>
<keyword evidence="3" id="KW-0378">Hydrolase</keyword>
<dbReference type="InterPro" id="IPR044929">
    <property type="entry name" value="DNA/RNA_non-sp_Endonuclease_sf"/>
</dbReference>
<feature type="compositionally biased region" description="Low complexity" evidence="1">
    <location>
        <begin position="15"/>
        <end position="26"/>
    </location>
</feature>
<dbReference type="InterPro" id="IPR044927">
    <property type="entry name" value="Endonuclea_NS_2"/>
</dbReference>
<feature type="domain" description="Type VII secretion system protein EssD-like" evidence="2">
    <location>
        <begin position="110"/>
        <end position="235"/>
    </location>
</feature>
<proteinExistence type="predicted"/>